<reference evidence="4" key="1">
    <citation type="submission" date="2024-07" db="EMBL/GenBank/DDBJ databases">
        <title>Two chromosome-level genome assemblies of Korean endemic species Abeliophyllum distichum and Forsythia ovata (Oleaceae).</title>
        <authorList>
            <person name="Jang H."/>
        </authorList>
    </citation>
    <scope>NUCLEOTIDE SEQUENCE [LARGE SCALE GENOMIC DNA]</scope>
</reference>
<proteinExistence type="predicted"/>
<feature type="compositionally biased region" description="Polar residues" evidence="1">
    <location>
        <begin position="806"/>
        <end position="817"/>
    </location>
</feature>
<feature type="compositionally biased region" description="Basic and acidic residues" evidence="1">
    <location>
        <begin position="909"/>
        <end position="921"/>
    </location>
</feature>
<dbReference type="PANTHER" id="PTHR31267">
    <property type="entry name" value="DENTIN SIALOPHOSPHOPROTEIN-LIKE PROTEIN"/>
    <property type="match status" value="1"/>
</dbReference>
<dbReference type="PANTHER" id="PTHR31267:SF2">
    <property type="entry name" value="EXPRESSED PROTEIN"/>
    <property type="match status" value="1"/>
</dbReference>
<keyword evidence="4" id="KW-1185">Reference proteome</keyword>
<comment type="caution">
    <text evidence="3">The sequence shown here is derived from an EMBL/GenBank/DDBJ whole genome shotgun (WGS) entry which is preliminary data.</text>
</comment>
<feature type="region of interest" description="Disordered" evidence="1">
    <location>
        <begin position="1047"/>
        <end position="1124"/>
    </location>
</feature>
<keyword evidence="2" id="KW-0472">Membrane</keyword>
<feature type="region of interest" description="Disordered" evidence="1">
    <location>
        <begin position="772"/>
        <end position="868"/>
    </location>
</feature>
<accession>A0ABD1QTH1</accession>
<sequence>MPGNELGDRVHNFFAQDSLSQEHHHSQIVEANWPVLNNNFSVGGQRKIDLVNSDSKKYGSQISDGDIGQGSYALHASHGSNFDHATVKPGFAKSQYQSEQPNLNGYMYGNQVHQTRLNEANSLAVDTDSDQHHLITTRGLSIHDFHKGSSLEHQAKTSLSSEAVSPLSFDLFGGQQQMSFQQSSMLQSLQHQQSGLNDMQQVQQQALFKKMQELQRQQQLDLRQHNLLNQNSPFAKQASGSQSSLNNGTPNSDASHYAWMVDHGNTNWLHRASSTMQGSPSGLGFTPNLGQTQHIADLVPQQVDQSLYGVPVSSSRGLAVNQYSQMGTDRSTMLQMSTNSNSLPGQYTVLQDQISAQDMTLISGQRLQNENMFGHTSSQALNTGINMDSLQRVNPMQRNTPQQDFWGRQELSVPQETPTEKPTNQVASSPNEGALDPMEEKILFGSDDNVWAAFGKSNNTSGETGNLFENGGLSNGVPSIQSGSWSALMQSAAAETSSSDIGLQDEWSGLIYNNAEIPSANQHPSMYNNHGKQEASLAGDNVRLRSTMGSGSAPRDGTNTNYHYQNFMGFNQFGSKFQGEPGQRLQSETSQRLVSLEEEGKWSDSSSLQRVAEGSQMYKNASQPSLDVEKNAKSTSTPSAHEHSGAGQQPHGWNASAAVSYGGNRVVNAHEIRKLSQNSQSNPIRAVHGEVDHRRSSWKLNPAPSSTFELGSMKSFVGSPQVSKGGLSLNDAALVPNSVTTRVDEETSPFVENNYLFHQWKNANSLVKSQGGDGLGRMLHQVNKGNKDEVTRHEEKNYDLKENSNDSHQSNLSQHTSAGFRGSGMSDASDSRSLATGKQNSINEPGRKVSGPHKFQYHPMGNLDEDVETSYGFKQPTHLQRMSSQSNEFGRFKFLGQVPKNSIVMEKGQSSDHQIDSKSPDEGPSLENQPGYGRSLDTYTSNKASPSSQNMLDLLHKVDQSRDQGIVTHFDSSKGNGPSQLPEAENWDGLVGRHQNAQSSASQGFGLQLGPPSQRMQIPDRLLSSQNAQHTFNSLHSSHAAGEIGEKDQQMAPTPSVQSFPFSNEQSQVEFENNKSGSPRQSGTEASLYKMPANFPSAHNSSFPYSRSHLQNQQITRTHGQRSQHIDLSFDKNASHSIRKGSAEAFSPDVSGSTLHDNPASMEGTLQRTGTNDPQERGTAATMSAKDHPIASQPFSRPDISQHGTSAQHLRNMWANVPTHKNTFGAPYHKVSANFSQSPLPNIVESSSSISLARGDHDVRKERNFPSEFGAIPTKSQGISGEEEWLKESSGQQLGKAASPKNPSDDSPANSASTQRDIEAFGQSLKPNSFSHQNLSLLNQKRALKDAETDPNNRVSKRIKGPDNGLSVHQVALKMGHSNEHSTLVGDSLGSSTAVSSGDAGMLSYSKPADLLDSNVPSQHGNIATKLGFGQDVSQSNYLGDNTASVKVEQPHVSPQMAPSWFNQYGTFKNGQMPHKVTSLRTAEPPFTLWKSSSNFHTLSSMEHATATADDTCRVDSIQISAPTSVATGPKKRKSATSELHSWHKEISQGSQNLQIYSSAEVEWAEAANCLTEKVEDDVEFIEDGPPMHRSKRRLVLTTQLMQQLFFPPSTAVFCADASSNYESVAYSISRMALGNACSAVSCSSNSNMACNNGINLLSAEGTPSTRNGDKHFAEVIQELMGRTRKLENEFLRLDNSSSILDLKVECQDLEKFSVINRFAKFHGRGQTDNTESASMRDVTASTPKTCPQRYVTALPMPRSVPDTNVTFPYKLMCRKDRKNEHEEVSGIKMDAFSQPTPQTTLRDKAIAVAGRVTIKKDGEHSKVSCPVCLDVIRTPLDSDMRMTLAVHLSLWHPDDVKLQWQIMQNKKQSNLHLPSLVLGVGIAAGIGALLSLSAKNHPRPFPAKRGR</sequence>
<organism evidence="3 4">
    <name type="scientific">Forsythia ovata</name>
    <dbReference type="NCBI Taxonomy" id="205694"/>
    <lineage>
        <taxon>Eukaryota</taxon>
        <taxon>Viridiplantae</taxon>
        <taxon>Streptophyta</taxon>
        <taxon>Embryophyta</taxon>
        <taxon>Tracheophyta</taxon>
        <taxon>Spermatophyta</taxon>
        <taxon>Magnoliopsida</taxon>
        <taxon>eudicotyledons</taxon>
        <taxon>Gunneridae</taxon>
        <taxon>Pentapetalae</taxon>
        <taxon>asterids</taxon>
        <taxon>lamiids</taxon>
        <taxon>Lamiales</taxon>
        <taxon>Oleaceae</taxon>
        <taxon>Forsythieae</taxon>
        <taxon>Forsythia</taxon>
    </lineage>
</organism>
<gene>
    <name evidence="3" type="ORF">Fot_48220</name>
</gene>
<protein>
    <submittedName>
        <fullName evidence="3">Uncharacterized protein</fullName>
    </submittedName>
</protein>
<name>A0ABD1QTH1_9LAMI</name>
<feature type="region of interest" description="Disordered" evidence="1">
    <location>
        <begin position="1345"/>
        <end position="1364"/>
    </location>
</feature>
<feature type="compositionally biased region" description="Polar residues" evidence="1">
    <location>
        <begin position="1301"/>
        <end position="1315"/>
    </location>
</feature>
<evidence type="ECO:0000256" key="2">
    <source>
        <dbReference type="SAM" id="Phobius"/>
    </source>
</evidence>
<feature type="compositionally biased region" description="Polar residues" evidence="1">
    <location>
        <begin position="937"/>
        <end position="948"/>
    </location>
</feature>
<dbReference type="Proteomes" id="UP001604277">
    <property type="component" value="Unassembled WGS sequence"/>
</dbReference>
<keyword evidence="2" id="KW-0812">Transmembrane</keyword>
<feature type="compositionally biased region" description="Polar residues" evidence="1">
    <location>
        <begin position="995"/>
        <end position="1005"/>
    </location>
</feature>
<feature type="region of interest" description="Disordered" evidence="1">
    <location>
        <begin position="906"/>
        <end position="948"/>
    </location>
</feature>
<feature type="compositionally biased region" description="Polar residues" evidence="1">
    <location>
        <begin position="1051"/>
        <end position="1085"/>
    </location>
</feature>
<keyword evidence="2" id="KW-1133">Transmembrane helix</keyword>
<feature type="region of interest" description="Disordered" evidence="1">
    <location>
        <begin position="1261"/>
        <end position="1315"/>
    </location>
</feature>
<dbReference type="EMBL" id="JBFOLJ010000014">
    <property type="protein sequence ID" value="KAL2479206.1"/>
    <property type="molecule type" value="Genomic_DNA"/>
</dbReference>
<evidence type="ECO:0000313" key="4">
    <source>
        <dbReference type="Proteomes" id="UP001604277"/>
    </source>
</evidence>
<feature type="compositionally biased region" description="Polar residues" evidence="1">
    <location>
        <begin position="413"/>
        <end position="431"/>
    </location>
</feature>
<feature type="compositionally biased region" description="Polar residues" evidence="1">
    <location>
        <begin position="584"/>
        <end position="593"/>
    </location>
</feature>
<feature type="transmembrane region" description="Helical" evidence="2">
    <location>
        <begin position="1872"/>
        <end position="1893"/>
    </location>
</feature>
<evidence type="ECO:0000256" key="1">
    <source>
        <dbReference type="SAM" id="MobiDB-lite"/>
    </source>
</evidence>
<feature type="compositionally biased region" description="Basic and acidic residues" evidence="1">
    <location>
        <begin position="785"/>
        <end position="805"/>
    </location>
</feature>
<feature type="region of interest" description="Disordered" evidence="1">
    <location>
        <begin position="573"/>
        <end position="656"/>
    </location>
</feature>
<feature type="compositionally biased region" description="Polar residues" evidence="1">
    <location>
        <begin position="826"/>
        <end position="843"/>
    </location>
</feature>
<evidence type="ECO:0000313" key="3">
    <source>
        <dbReference type="EMBL" id="KAL2479206.1"/>
    </source>
</evidence>
<feature type="region of interest" description="Disordered" evidence="1">
    <location>
        <begin position="413"/>
        <end position="433"/>
    </location>
</feature>
<feature type="region of interest" description="Disordered" evidence="1">
    <location>
        <begin position="1143"/>
        <end position="1179"/>
    </location>
</feature>
<feature type="compositionally biased region" description="Polar residues" evidence="1">
    <location>
        <begin position="1164"/>
        <end position="1173"/>
    </location>
</feature>
<feature type="compositionally biased region" description="Polar residues" evidence="1">
    <location>
        <begin position="1097"/>
        <end position="1123"/>
    </location>
</feature>
<feature type="region of interest" description="Disordered" evidence="1">
    <location>
        <begin position="994"/>
        <end position="1015"/>
    </location>
</feature>